<dbReference type="InterPro" id="IPR051677">
    <property type="entry name" value="AfsR-DnrI-RedD_regulator"/>
</dbReference>
<accession>A0ABQ5MV98</accession>
<name>A0ABQ5MV98_9MICC</name>
<dbReference type="SMART" id="SM01043">
    <property type="entry name" value="BTAD"/>
    <property type="match status" value="1"/>
</dbReference>
<protein>
    <recommendedName>
        <fullName evidence="1">Bacterial transcriptional activator domain-containing protein</fullName>
    </recommendedName>
</protein>
<dbReference type="Gene3D" id="1.25.40.10">
    <property type="entry name" value="Tetratricopeptide repeat domain"/>
    <property type="match status" value="1"/>
</dbReference>
<dbReference type="SUPFAM" id="SSF48452">
    <property type="entry name" value="TPR-like"/>
    <property type="match status" value="1"/>
</dbReference>
<dbReference type="RefSeq" id="WP_264795970.1">
    <property type="nucleotide sequence ID" value="NZ_BRVS01000009.1"/>
</dbReference>
<organism evidence="2 3">
    <name type="scientific">Arthrobacter mangrovi</name>
    <dbReference type="NCBI Taxonomy" id="2966350"/>
    <lineage>
        <taxon>Bacteria</taxon>
        <taxon>Bacillati</taxon>
        <taxon>Actinomycetota</taxon>
        <taxon>Actinomycetes</taxon>
        <taxon>Micrococcales</taxon>
        <taxon>Micrococcaceae</taxon>
        <taxon>Arthrobacter</taxon>
    </lineage>
</organism>
<dbReference type="EMBL" id="BRVS01000009">
    <property type="protein sequence ID" value="GLB67859.1"/>
    <property type="molecule type" value="Genomic_DNA"/>
</dbReference>
<gene>
    <name evidence="2" type="ORF">AHIS1636_22990</name>
</gene>
<dbReference type="Pfam" id="PF03704">
    <property type="entry name" value="BTAD"/>
    <property type="match status" value="1"/>
</dbReference>
<evidence type="ECO:0000313" key="3">
    <source>
        <dbReference type="Proteomes" id="UP001209654"/>
    </source>
</evidence>
<dbReference type="InterPro" id="IPR036388">
    <property type="entry name" value="WH-like_DNA-bd_sf"/>
</dbReference>
<comment type="caution">
    <text evidence="2">The sequence shown here is derived from an EMBL/GenBank/DDBJ whole genome shotgun (WGS) entry which is preliminary data.</text>
</comment>
<dbReference type="Proteomes" id="UP001209654">
    <property type="component" value="Unassembled WGS sequence"/>
</dbReference>
<dbReference type="InterPro" id="IPR005158">
    <property type="entry name" value="BTAD"/>
</dbReference>
<dbReference type="Gene3D" id="1.10.10.10">
    <property type="entry name" value="Winged helix-like DNA-binding domain superfamily/Winged helix DNA-binding domain"/>
    <property type="match status" value="1"/>
</dbReference>
<evidence type="ECO:0000313" key="2">
    <source>
        <dbReference type="EMBL" id="GLB67859.1"/>
    </source>
</evidence>
<sequence length="232" mass="25439">MAANTWQLQLIDGWRLRSGGRDVKVGLRQQRLIAALALLGSQPRSFLSGLLWPESTEKQASGSLRAAVWTISQQLPGLLVTDNNRLELAESVQVDVSGFLRETPGPTARALGTRLDALARAELLPGWYDDWVLEEQEQFQRRRLAFLETTAENMLALGESAGALEAAWAALRIDPLHGTAMRLLLRAQLQEGNHAGVLSAYRDFSSRMRTEFGARLPADITAIVSPLLTGAV</sequence>
<proteinExistence type="predicted"/>
<feature type="domain" description="Bacterial transcriptional activator" evidence="1">
    <location>
        <begin position="94"/>
        <end position="228"/>
    </location>
</feature>
<dbReference type="PANTHER" id="PTHR35807">
    <property type="entry name" value="TRANSCRIPTIONAL REGULATOR REDD-RELATED"/>
    <property type="match status" value="1"/>
</dbReference>
<dbReference type="InterPro" id="IPR011990">
    <property type="entry name" value="TPR-like_helical_dom_sf"/>
</dbReference>
<evidence type="ECO:0000259" key="1">
    <source>
        <dbReference type="SMART" id="SM01043"/>
    </source>
</evidence>
<reference evidence="2 3" key="1">
    <citation type="journal article" date="2023" name="Int. J. Syst. Evol. Microbiol.">
        <title>Arthrobacter mangrovi sp. nov., an actinobacterium isolated from the rhizosphere of a mangrove.</title>
        <authorList>
            <person name="Hamada M."/>
            <person name="Saitou S."/>
            <person name="Enomoto N."/>
            <person name="Nanri K."/>
            <person name="Hidaka K."/>
            <person name="Miura T."/>
            <person name="Tamura T."/>
        </authorList>
    </citation>
    <scope>NUCLEOTIDE SEQUENCE [LARGE SCALE GENOMIC DNA]</scope>
    <source>
        <strain evidence="2 3">NBRC 112813</strain>
    </source>
</reference>
<keyword evidence="3" id="KW-1185">Reference proteome</keyword>